<feature type="region of interest" description="Disordered" evidence="1">
    <location>
        <begin position="155"/>
        <end position="194"/>
    </location>
</feature>
<dbReference type="Proteomes" id="UP001454036">
    <property type="component" value="Unassembled WGS sequence"/>
</dbReference>
<proteinExistence type="predicted"/>
<evidence type="ECO:0000313" key="3">
    <source>
        <dbReference type="Proteomes" id="UP001454036"/>
    </source>
</evidence>
<organism evidence="2 3">
    <name type="scientific">Lithospermum erythrorhizon</name>
    <name type="common">Purple gromwell</name>
    <name type="synonym">Lithospermum officinale var. erythrorhizon</name>
    <dbReference type="NCBI Taxonomy" id="34254"/>
    <lineage>
        <taxon>Eukaryota</taxon>
        <taxon>Viridiplantae</taxon>
        <taxon>Streptophyta</taxon>
        <taxon>Embryophyta</taxon>
        <taxon>Tracheophyta</taxon>
        <taxon>Spermatophyta</taxon>
        <taxon>Magnoliopsida</taxon>
        <taxon>eudicotyledons</taxon>
        <taxon>Gunneridae</taxon>
        <taxon>Pentapetalae</taxon>
        <taxon>asterids</taxon>
        <taxon>lamiids</taxon>
        <taxon>Boraginales</taxon>
        <taxon>Boraginaceae</taxon>
        <taxon>Boraginoideae</taxon>
        <taxon>Lithospermeae</taxon>
        <taxon>Lithospermum</taxon>
    </lineage>
</organism>
<dbReference type="EMBL" id="BAABME010036319">
    <property type="protein sequence ID" value="GAA0161327.1"/>
    <property type="molecule type" value="Genomic_DNA"/>
</dbReference>
<keyword evidence="3" id="KW-1185">Reference proteome</keyword>
<name>A0AAV3QDX3_LITER</name>
<evidence type="ECO:0000313" key="2">
    <source>
        <dbReference type="EMBL" id="GAA0161327.1"/>
    </source>
</evidence>
<dbReference type="AlphaFoldDB" id="A0AAV3QDX3"/>
<dbReference type="PANTHER" id="PTHR31722:SF0">
    <property type="entry name" value="OS06G0675200 PROTEIN"/>
    <property type="match status" value="1"/>
</dbReference>
<gene>
    <name evidence="2" type="ORF">LIER_43564</name>
</gene>
<sequence length="380" mass="41576">MIIGMASACMDKLSMSPEAFLSCPAAKYSSYGWLSRDIRQETPKGSNPKPHNQPKQPPVSTSEKAELIDFVDFEFCLDDPVNMLPADELFSNGKLMPLQITNMKSTVASSTANSTEVMPPDTPKLCTTNSYLFSPKAPRCSSRWKELLGLKKLSQREKENNQKSTLPSNTLKSLIQRGSKTSSSLSSDSSINLPLLKDSDTESVSVSSSRISLSSSSSGHEHDDLPRLSLDSSESNKSNNITFPRGIIGVTKSKRYQSAASSSSENVPMRRQQETNYAARGMLVDSPRMNSSGKIIFHSLERSSSTPTSNGGGGARYNNRGMERCYSTNVPVCSLRGSSKSGSFLFPLFSSSSQSRNCHHVQHKNCNNKNRIGKLTESKQ</sequence>
<protein>
    <submittedName>
        <fullName evidence="2">Uncharacterized protein</fullName>
    </submittedName>
</protein>
<feature type="region of interest" description="Disordered" evidence="1">
    <location>
        <begin position="39"/>
        <end position="62"/>
    </location>
</feature>
<evidence type="ECO:0000256" key="1">
    <source>
        <dbReference type="SAM" id="MobiDB-lite"/>
    </source>
</evidence>
<feature type="compositionally biased region" description="Polar residues" evidence="1">
    <location>
        <begin position="162"/>
        <end position="178"/>
    </location>
</feature>
<reference evidence="2 3" key="1">
    <citation type="submission" date="2024-01" db="EMBL/GenBank/DDBJ databases">
        <title>The complete chloroplast genome sequence of Lithospermum erythrorhizon: insights into the phylogenetic relationship among Boraginaceae species and the maternal lineages of purple gromwells.</title>
        <authorList>
            <person name="Okada T."/>
            <person name="Watanabe K."/>
        </authorList>
    </citation>
    <scope>NUCLEOTIDE SEQUENCE [LARGE SCALE GENOMIC DNA]</scope>
</reference>
<comment type="caution">
    <text evidence="2">The sequence shown here is derived from an EMBL/GenBank/DDBJ whole genome shotgun (WGS) entry which is preliminary data.</text>
</comment>
<feature type="compositionally biased region" description="Low complexity" evidence="1">
    <location>
        <begin position="179"/>
        <end position="194"/>
    </location>
</feature>
<dbReference type="PANTHER" id="PTHR31722">
    <property type="entry name" value="OS06G0675200 PROTEIN"/>
    <property type="match status" value="1"/>
</dbReference>
<feature type="compositionally biased region" description="Polar residues" evidence="1">
    <location>
        <begin position="230"/>
        <end position="242"/>
    </location>
</feature>
<feature type="region of interest" description="Disordered" evidence="1">
    <location>
        <begin position="210"/>
        <end position="243"/>
    </location>
</feature>
<accession>A0AAV3QDX3</accession>